<protein>
    <submittedName>
        <fullName evidence="2">Uncharacterized protein</fullName>
    </submittedName>
</protein>
<dbReference type="EMBL" id="QFOI01000378">
    <property type="protein sequence ID" value="PZP43320.1"/>
    <property type="molecule type" value="Genomic_DNA"/>
</dbReference>
<evidence type="ECO:0000313" key="3">
    <source>
        <dbReference type="Proteomes" id="UP000249645"/>
    </source>
</evidence>
<keyword evidence="1" id="KW-0812">Transmembrane</keyword>
<gene>
    <name evidence="2" type="ORF">DI598_15905</name>
</gene>
<proteinExistence type="predicted"/>
<keyword evidence="1" id="KW-0472">Membrane</keyword>
<evidence type="ECO:0000256" key="1">
    <source>
        <dbReference type="SAM" id="Phobius"/>
    </source>
</evidence>
<sequence length="176" mass="20382">MNTLKLIRRIIFYLTIIIIVSSVFALTIGQIISVEFRNNNAKGDYYYFAFTSLPICILLSLIGTIKRKNSKARNWTIGICTIFSSVICFFILLNVMFKIGFGAWVNETILYCNKSNNQITINEQIFDAGALGYGSRRIVQTRPFFYYFQTIKQIDTTKLNKDEWKLINKEGDIREP</sequence>
<dbReference type="AlphaFoldDB" id="A0A2W5EPX8"/>
<feature type="transmembrane region" description="Helical" evidence="1">
    <location>
        <begin position="77"/>
        <end position="105"/>
    </location>
</feature>
<reference evidence="2 3" key="1">
    <citation type="submission" date="2017-11" db="EMBL/GenBank/DDBJ databases">
        <title>Infants hospitalized years apart are colonized by the same room-sourced microbial strains.</title>
        <authorList>
            <person name="Brooks B."/>
            <person name="Olm M.R."/>
            <person name="Firek B.A."/>
            <person name="Baker R."/>
            <person name="Thomas B.C."/>
            <person name="Morowitz M.J."/>
            <person name="Banfield J.F."/>
        </authorList>
    </citation>
    <scope>NUCLEOTIDE SEQUENCE [LARGE SCALE GENOMIC DNA]</scope>
    <source>
        <strain evidence="2">S2_009_000_R2_76</strain>
    </source>
</reference>
<accession>A0A2W5EPX8</accession>
<name>A0A2W5EPX8_9SPHI</name>
<keyword evidence="1" id="KW-1133">Transmembrane helix</keyword>
<comment type="caution">
    <text evidence="2">The sequence shown here is derived from an EMBL/GenBank/DDBJ whole genome shotgun (WGS) entry which is preliminary data.</text>
</comment>
<feature type="transmembrane region" description="Helical" evidence="1">
    <location>
        <begin position="45"/>
        <end position="65"/>
    </location>
</feature>
<evidence type="ECO:0000313" key="2">
    <source>
        <dbReference type="EMBL" id="PZP43320.1"/>
    </source>
</evidence>
<feature type="transmembrane region" description="Helical" evidence="1">
    <location>
        <begin position="12"/>
        <end position="33"/>
    </location>
</feature>
<organism evidence="2 3">
    <name type="scientific">Pseudopedobacter saltans</name>
    <dbReference type="NCBI Taxonomy" id="151895"/>
    <lineage>
        <taxon>Bacteria</taxon>
        <taxon>Pseudomonadati</taxon>
        <taxon>Bacteroidota</taxon>
        <taxon>Sphingobacteriia</taxon>
        <taxon>Sphingobacteriales</taxon>
        <taxon>Sphingobacteriaceae</taxon>
        <taxon>Pseudopedobacter</taxon>
    </lineage>
</organism>
<dbReference type="Proteomes" id="UP000249645">
    <property type="component" value="Unassembled WGS sequence"/>
</dbReference>